<dbReference type="InterPro" id="IPR016186">
    <property type="entry name" value="C-type_lectin-like/link_sf"/>
</dbReference>
<dbReference type="EMBL" id="JAWDGP010000281">
    <property type="protein sequence ID" value="KAK3801889.1"/>
    <property type="molecule type" value="Genomic_DNA"/>
</dbReference>
<dbReference type="Proteomes" id="UP001283361">
    <property type="component" value="Unassembled WGS sequence"/>
</dbReference>
<dbReference type="AlphaFoldDB" id="A0AAE1B9I0"/>
<feature type="domain" description="Ig-like" evidence="5">
    <location>
        <begin position="516"/>
        <end position="602"/>
    </location>
</feature>
<dbReference type="InterPro" id="IPR036179">
    <property type="entry name" value="Ig-like_dom_sf"/>
</dbReference>
<dbReference type="Gene3D" id="2.60.40.10">
    <property type="entry name" value="Immunoglobulins"/>
    <property type="match status" value="4"/>
</dbReference>
<keyword evidence="1" id="KW-0677">Repeat</keyword>
<comment type="caution">
    <text evidence="6">The sequence shown here is derived from an EMBL/GenBank/DDBJ whole genome shotgun (WGS) entry which is preliminary data.</text>
</comment>
<evidence type="ECO:0000259" key="5">
    <source>
        <dbReference type="PROSITE" id="PS50835"/>
    </source>
</evidence>
<keyword evidence="3" id="KW-0732">Signal</keyword>
<dbReference type="PANTHER" id="PTHR44170">
    <property type="entry name" value="PROTEIN SIDEKICK"/>
    <property type="match status" value="1"/>
</dbReference>
<dbReference type="InterPro" id="IPR003598">
    <property type="entry name" value="Ig_sub2"/>
</dbReference>
<accession>A0AAE1B9I0</accession>
<evidence type="ECO:0000256" key="2">
    <source>
        <dbReference type="ARBA" id="ARBA00023157"/>
    </source>
</evidence>
<feature type="domain" description="Ig-like" evidence="5">
    <location>
        <begin position="206"/>
        <end position="303"/>
    </location>
</feature>
<dbReference type="Pfam" id="PF07679">
    <property type="entry name" value="I-set"/>
    <property type="match status" value="1"/>
</dbReference>
<keyword evidence="7" id="KW-1185">Reference proteome</keyword>
<sequence>MASVLEMSPLVTHPRAFIATILLILHALPQGHAQQGDECPELWYEHKNFCYKFEQHPTTIQRAQIECQQDWATLLKVHDSAEHAFIQRILEQKTTSVPVWFTSGYRAGDGTLKWARDGSDIQTNFFLPQVRNRRDQLPGLNIENDRIVYEYDKANRSFVWTWNRIMSPGGFICQIAKADTWKIFQQRRDFSYGSSSRDENQWNMGPNITYHSPNTLFFEIEKDRVTPFVLDCQAVGNPRPTYKWFRQADMESPREEVSSALGPNYAVTNGRLTISEPKKEKDAGLYTCEASNNIGTVQSNPIEVGHRYLAQFGTYDVAATEIILFKGAEISCQSIDSTADLAFNWFKQTIGVTVRPDLNPQYFISKSGKLYISEVQQSDQAEYYCVASMVAKQDEVMASDQSPSRISKPIKVIVKGGSALSFGPEIQDKFPQSFPAVPKIGDRVEIECLAYGSLPIFYSWRREDGPMSPQAQFMDHKRRLVFPRARLEDSGVYTCLADGPSKTSNKTTYLSLKARPSFPYPLRNQHLDLGSDFSWRCLAVGVPLPTYTWFKNGVKLQTDSQKNIEVRGNFLTIKGVDVQHEGMYQCEAKNTIGLARSSAQLRAL</sequence>
<feature type="non-terminal residue" evidence="6">
    <location>
        <position position="1"/>
    </location>
</feature>
<feature type="signal peptide" evidence="3">
    <location>
        <begin position="1"/>
        <end position="33"/>
    </location>
</feature>
<dbReference type="Gene3D" id="3.10.100.10">
    <property type="entry name" value="Mannose-Binding Protein A, subunit A"/>
    <property type="match status" value="1"/>
</dbReference>
<feature type="chain" id="PRO_5042160916" evidence="3">
    <location>
        <begin position="34"/>
        <end position="604"/>
    </location>
</feature>
<feature type="domain" description="C-type lectin" evidence="4">
    <location>
        <begin position="46"/>
        <end position="174"/>
    </location>
</feature>
<feature type="domain" description="Ig-like" evidence="5">
    <location>
        <begin position="424"/>
        <end position="511"/>
    </location>
</feature>
<dbReference type="PROSITE" id="PS50041">
    <property type="entry name" value="C_TYPE_LECTIN_2"/>
    <property type="match status" value="1"/>
</dbReference>
<dbReference type="InterPro" id="IPR001304">
    <property type="entry name" value="C-type_lectin-like"/>
</dbReference>
<dbReference type="CDD" id="cd00037">
    <property type="entry name" value="CLECT"/>
    <property type="match status" value="1"/>
</dbReference>
<reference evidence="6" key="1">
    <citation type="journal article" date="2023" name="G3 (Bethesda)">
        <title>A reference genome for the long-term kleptoplast-retaining sea slug Elysia crispata morphotype clarki.</title>
        <authorList>
            <person name="Eastman K.E."/>
            <person name="Pendleton A.L."/>
            <person name="Shaikh M.A."/>
            <person name="Suttiyut T."/>
            <person name="Ogas R."/>
            <person name="Tomko P."/>
            <person name="Gavelis G."/>
            <person name="Widhalm J.R."/>
            <person name="Wisecaver J.H."/>
        </authorList>
    </citation>
    <scope>NUCLEOTIDE SEQUENCE</scope>
    <source>
        <strain evidence="6">ECLA1</strain>
    </source>
</reference>
<gene>
    <name evidence="6" type="ORF">RRG08_054524</name>
</gene>
<evidence type="ECO:0000256" key="3">
    <source>
        <dbReference type="SAM" id="SignalP"/>
    </source>
</evidence>
<dbReference type="GO" id="GO:0098609">
    <property type="term" value="P:cell-cell adhesion"/>
    <property type="evidence" value="ECO:0007669"/>
    <property type="project" value="TreeGrafter"/>
</dbReference>
<evidence type="ECO:0000313" key="7">
    <source>
        <dbReference type="Proteomes" id="UP001283361"/>
    </source>
</evidence>
<dbReference type="SMART" id="SM00409">
    <property type="entry name" value="IG"/>
    <property type="match status" value="4"/>
</dbReference>
<organism evidence="6 7">
    <name type="scientific">Elysia crispata</name>
    <name type="common">lettuce slug</name>
    <dbReference type="NCBI Taxonomy" id="231223"/>
    <lineage>
        <taxon>Eukaryota</taxon>
        <taxon>Metazoa</taxon>
        <taxon>Spiralia</taxon>
        <taxon>Lophotrochozoa</taxon>
        <taxon>Mollusca</taxon>
        <taxon>Gastropoda</taxon>
        <taxon>Heterobranchia</taxon>
        <taxon>Euthyneura</taxon>
        <taxon>Panpulmonata</taxon>
        <taxon>Sacoglossa</taxon>
        <taxon>Placobranchoidea</taxon>
        <taxon>Plakobranchidae</taxon>
        <taxon>Elysia</taxon>
    </lineage>
</organism>
<feature type="domain" description="Ig-like" evidence="5">
    <location>
        <begin position="330"/>
        <end position="407"/>
    </location>
</feature>
<name>A0AAE1B9I0_9GAST</name>
<evidence type="ECO:0000256" key="1">
    <source>
        <dbReference type="ARBA" id="ARBA00022737"/>
    </source>
</evidence>
<evidence type="ECO:0000259" key="4">
    <source>
        <dbReference type="PROSITE" id="PS50041"/>
    </source>
</evidence>
<dbReference type="InterPro" id="IPR013098">
    <property type="entry name" value="Ig_I-set"/>
</dbReference>
<dbReference type="SUPFAM" id="SSF48726">
    <property type="entry name" value="Immunoglobulin"/>
    <property type="match status" value="4"/>
</dbReference>
<proteinExistence type="predicted"/>
<dbReference type="SMART" id="SM00408">
    <property type="entry name" value="IGc2"/>
    <property type="match status" value="3"/>
</dbReference>
<keyword evidence="2" id="KW-1015">Disulfide bond</keyword>
<dbReference type="PANTHER" id="PTHR44170:SF6">
    <property type="entry name" value="CONTACTIN"/>
    <property type="match status" value="1"/>
</dbReference>
<dbReference type="SUPFAM" id="SSF56436">
    <property type="entry name" value="C-type lectin-like"/>
    <property type="match status" value="1"/>
</dbReference>
<dbReference type="SMART" id="SM00034">
    <property type="entry name" value="CLECT"/>
    <property type="match status" value="1"/>
</dbReference>
<dbReference type="GO" id="GO:0016020">
    <property type="term" value="C:membrane"/>
    <property type="evidence" value="ECO:0007669"/>
    <property type="project" value="UniProtKB-SubCell"/>
</dbReference>
<dbReference type="InterPro" id="IPR007110">
    <property type="entry name" value="Ig-like_dom"/>
</dbReference>
<evidence type="ECO:0000313" key="6">
    <source>
        <dbReference type="EMBL" id="KAK3801889.1"/>
    </source>
</evidence>
<dbReference type="InterPro" id="IPR013783">
    <property type="entry name" value="Ig-like_fold"/>
</dbReference>
<dbReference type="InterPro" id="IPR003599">
    <property type="entry name" value="Ig_sub"/>
</dbReference>
<dbReference type="Pfam" id="PF13927">
    <property type="entry name" value="Ig_3"/>
    <property type="match status" value="2"/>
</dbReference>
<dbReference type="InterPro" id="IPR016187">
    <property type="entry name" value="CTDL_fold"/>
</dbReference>
<dbReference type="PROSITE" id="PS50835">
    <property type="entry name" value="IG_LIKE"/>
    <property type="match status" value="4"/>
</dbReference>
<protein>
    <submittedName>
        <fullName evidence="6">Uncharacterized protein</fullName>
    </submittedName>
</protein>